<keyword evidence="5" id="KW-0676">Redox-active center</keyword>
<comment type="similarity">
    <text evidence="1">Belongs to the thioredoxin family. DsbA subfamily.</text>
</comment>
<evidence type="ECO:0000256" key="1">
    <source>
        <dbReference type="ARBA" id="ARBA00005791"/>
    </source>
</evidence>
<dbReference type="Proteomes" id="UP001524587">
    <property type="component" value="Unassembled WGS sequence"/>
</dbReference>
<protein>
    <submittedName>
        <fullName evidence="7">DsbA family protein</fullName>
    </submittedName>
</protein>
<reference evidence="7 8" key="1">
    <citation type="submission" date="2022-06" db="EMBL/GenBank/DDBJ databases">
        <title>Endosaccharibacter gen. nov., sp. nov., endophytic bacteria isolated from sugarcane.</title>
        <authorList>
            <person name="Pitiwittayakul N."/>
            <person name="Yukphan P."/>
            <person name="Charoenyingcharoen P."/>
            <person name="Tanasupawat S."/>
        </authorList>
    </citation>
    <scope>NUCLEOTIDE SEQUENCE [LARGE SCALE GENOMIC DNA]</scope>
    <source>
        <strain evidence="7 8">KSS8</strain>
    </source>
</reference>
<dbReference type="EMBL" id="JAMSKV010000005">
    <property type="protein sequence ID" value="MCQ8278231.1"/>
    <property type="molecule type" value="Genomic_DNA"/>
</dbReference>
<evidence type="ECO:0000256" key="3">
    <source>
        <dbReference type="ARBA" id="ARBA00023002"/>
    </source>
</evidence>
<evidence type="ECO:0000256" key="2">
    <source>
        <dbReference type="ARBA" id="ARBA00022729"/>
    </source>
</evidence>
<evidence type="ECO:0000256" key="4">
    <source>
        <dbReference type="ARBA" id="ARBA00023157"/>
    </source>
</evidence>
<dbReference type="InterPro" id="IPR006311">
    <property type="entry name" value="TAT_signal"/>
</dbReference>
<keyword evidence="3" id="KW-0560">Oxidoreductase</keyword>
<dbReference type="RefSeq" id="WP_422863703.1">
    <property type="nucleotide sequence ID" value="NZ_JAMSKV010000005.1"/>
</dbReference>
<dbReference type="SUPFAM" id="SSF52833">
    <property type="entry name" value="Thioredoxin-like"/>
    <property type="match status" value="1"/>
</dbReference>
<comment type="caution">
    <text evidence="7">The sequence shown here is derived from an EMBL/GenBank/DDBJ whole genome shotgun (WGS) entry which is preliminary data.</text>
</comment>
<dbReference type="PANTHER" id="PTHR13887:SF14">
    <property type="entry name" value="DISULFIDE BOND FORMATION PROTEIN D"/>
    <property type="match status" value="1"/>
</dbReference>
<dbReference type="Gene3D" id="3.40.30.10">
    <property type="entry name" value="Glutaredoxin"/>
    <property type="match status" value="1"/>
</dbReference>
<accession>A0ABT1W5R4</accession>
<dbReference type="PROSITE" id="PS51318">
    <property type="entry name" value="TAT"/>
    <property type="match status" value="1"/>
</dbReference>
<proteinExistence type="inferred from homology"/>
<keyword evidence="4" id="KW-1015">Disulfide bond</keyword>
<keyword evidence="2" id="KW-0732">Signal</keyword>
<dbReference type="Pfam" id="PF13462">
    <property type="entry name" value="Thioredoxin_4"/>
    <property type="match status" value="1"/>
</dbReference>
<dbReference type="InterPro" id="IPR012336">
    <property type="entry name" value="Thioredoxin-like_fold"/>
</dbReference>
<dbReference type="InterPro" id="IPR036249">
    <property type="entry name" value="Thioredoxin-like_sf"/>
</dbReference>
<sequence>MVLDRRTLLAAAAMAGLPIAGLRSARATVPAGVTAATLPEHSLGDPNAKVVVQEWFSLTCTHCAHFSQIVFPEIKAKLIDTGKIRYTFHDYPLDQVALAAAMIADSLPEDRYLPFIEALFASQDRWAFDRSADPMAMLRQNALLAGMPGGAADAALHDDALRRAIIERQDQATRQYNITGTPCFVFNQTVQANVPDYASFARYAAEAGAA</sequence>
<keyword evidence="8" id="KW-1185">Reference proteome</keyword>
<gene>
    <name evidence="7" type="ORF">NFI95_07190</name>
</gene>
<evidence type="ECO:0000313" key="7">
    <source>
        <dbReference type="EMBL" id="MCQ8278231.1"/>
    </source>
</evidence>
<feature type="domain" description="Thioredoxin-like fold" evidence="6">
    <location>
        <begin position="39"/>
        <end position="201"/>
    </location>
</feature>
<dbReference type="PANTHER" id="PTHR13887">
    <property type="entry name" value="GLUTATHIONE S-TRANSFERASE KAPPA"/>
    <property type="match status" value="1"/>
</dbReference>
<name>A0ABT1W5R4_9PROT</name>
<evidence type="ECO:0000313" key="8">
    <source>
        <dbReference type="Proteomes" id="UP001524587"/>
    </source>
</evidence>
<evidence type="ECO:0000256" key="5">
    <source>
        <dbReference type="ARBA" id="ARBA00023284"/>
    </source>
</evidence>
<evidence type="ECO:0000259" key="6">
    <source>
        <dbReference type="Pfam" id="PF13462"/>
    </source>
</evidence>
<organism evidence="7 8">
    <name type="scientific">Endosaccharibacter trunci</name>
    <dbReference type="NCBI Taxonomy" id="2812733"/>
    <lineage>
        <taxon>Bacteria</taxon>
        <taxon>Pseudomonadati</taxon>
        <taxon>Pseudomonadota</taxon>
        <taxon>Alphaproteobacteria</taxon>
        <taxon>Acetobacterales</taxon>
        <taxon>Acetobacteraceae</taxon>
        <taxon>Endosaccharibacter</taxon>
    </lineage>
</organism>